<comment type="caution">
    <text evidence="5">The sequence shown here is derived from an EMBL/GenBank/DDBJ whole genome shotgun (WGS) entry which is preliminary data.</text>
</comment>
<feature type="compositionally biased region" description="Pro residues" evidence="3">
    <location>
        <begin position="280"/>
        <end position="299"/>
    </location>
</feature>
<keyword evidence="1 2" id="KW-0727">SH2 domain</keyword>
<dbReference type="InterPro" id="IPR036860">
    <property type="entry name" value="SH2_dom_sf"/>
</dbReference>
<dbReference type="AlphaFoldDB" id="A0A9D4IXH9"/>
<evidence type="ECO:0000313" key="6">
    <source>
        <dbReference type="Proteomes" id="UP000828390"/>
    </source>
</evidence>
<evidence type="ECO:0000259" key="4">
    <source>
        <dbReference type="PROSITE" id="PS50001"/>
    </source>
</evidence>
<feature type="domain" description="SH2" evidence="4">
    <location>
        <begin position="340"/>
        <end position="455"/>
    </location>
</feature>
<keyword evidence="6" id="KW-1185">Reference proteome</keyword>
<dbReference type="SUPFAM" id="SSF55550">
    <property type="entry name" value="SH2 domain"/>
    <property type="match status" value="1"/>
</dbReference>
<feature type="compositionally biased region" description="Pro residues" evidence="3">
    <location>
        <begin position="158"/>
        <end position="170"/>
    </location>
</feature>
<dbReference type="PROSITE" id="PS50001">
    <property type="entry name" value="SH2"/>
    <property type="match status" value="1"/>
</dbReference>
<dbReference type="PANTHER" id="PTHR14098">
    <property type="entry name" value="SH2 DOMAIN CONTAINING PROTEIN"/>
    <property type="match status" value="1"/>
</dbReference>
<feature type="compositionally biased region" description="Acidic residues" evidence="3">
    <location>
        <begin position="76"/>
        <end position="86"/>
    </location>
</feature>
<protein>
    <recommendedName>
        <fullName evidence="4">SH2 domain-containing protein</fullName>
    </recommendedName>
</protein>
<feature type="region of interest" description="Disordered" evidence="3">
    <location>
        <begin position="1"/>
        <end position="304"/>
    </location>
</feature>
<evidence type="ECO:0000313" key="5">
    <source>
        <dbReference type="EMBL" id="KAH3790520.1"/>
    </source>
</evidence>
<evidence type="ECO:0000256" key="3">
    <source>
        <dbReference type="SAM" id="MobiDB-lite"/>
    </source>
</evidence>
<evidence type="ECO:0000256" key="2">
    <source>
        <dbReference type="PROSITE-ProRule" id="PRU00191"/>
    </source>
</evidence>
<feature type="compositionally biased region" description="Acidic residues" evidence="3">
    <location>
        <begin position="24"/>
        <end position="56"/>
    </location>
</feature>
<dbReference type="InterPro" id="IPR000980">
    <property type="entry name" value="SH2"/>
</dbReference>
<feature type="compositionally biased region" description="Basic and acidic residues" evidence="3">
    <location>
        <begin position="243"/>
        <end position="258"/>
    </location>
</feature>
<dbReference type="PANTHER" id="PTHR14098:SF14">
    <property type="entry name" value="SH2 DOMAIN-CONTAINING PROTEIN"/>
    <property type="match status" value="1"/>
</dbReference>
<dbReference type="Proteomes" id="UP000828390">
    <property type="component" value="Unassembled WGS sequence"/>
</dbReference>
<dbReference type="GO" id="GO:0035556">
    <property type="term" value="P:intracellular signal transduction"/>
    <property type="evidence" value="ECO:0007669"/>
    <property type="project" value="TreeGrafter"/>
</dbReference>
<feature type="compositionally biased region" description="Acidic residues" evidence="3">
    <location>
        <begin position="104"/>
        <end position="128"/>
    </location>
</feature>
<dbReference type="SMART" id="SM00252">
    <property type="entry name" value="SH2"/>
    <property type="match status" value="1"/>
</dbReference>
<proteinExistence type="predicted"/>
<accession>A0A9D4IXH9</accession>
<dbReference type="EMBL" id="JAIWYP010000008">
    <property type="protein sequence ID" value="KAH3790520.1"/>
    <property type="molecule type" value="Genomic_DNA"/>
</dbReference>
<evidence type="ECO:0000256" key="1">
    <source>
        <dbReference type="ARBA" id="ARBA00022999"/>
    </source>
</evidence>
<organism evidence="5 6">
    <name type="scientific">Dreissena polymorpha</name>
    <name type="common">Zebra mussel</name>
    <name type="synonym">Mytilus polymorpha</name>
    <dbReference type="NCBI Taxonomy" id="45954"/>
    <lineage>
        <taxon>Eukaryota</taxon>
        <taxon>Metazoa</taxon>
        <taxon>Spiralia</taxon>
        <taxon>Lophotrochozoa</taxon>
        <taxon>Mollusca</taxon>
        <taxon>Bivalvia</taxon>
        <taxon>Autobranchia</taxon>
        <taxon>Heteroconchia</taxon>
        <taxon>Euheterodonta</taxon>
        <taxon>Imparidentia</taxon>
        <taxon>Neoheterodontei</taxon>
        <taxon>Myida</taxon>
        <taxon>Dreissenoidea</taxon>
        <taxon>Dreissenidae</taxon>
        <taxon>Dreissena</taxon>
    </lineage>
</organism>
<name>A0A9D4IXH9_DREPO</name>
<feature type="compositionally biased region" description="Pro residues" evidence="3">
    <location>
        <begin position="60"/>
        <end position="74"/>
    </location>
</feature>
<dbReference type="GO" id="GO:0005737">
    <property type="term" value="C:cytoplasm"/>
    <property type="evidence" value="ECO:0007669"/>
    <property type="project" value="UniProtKB-ARBA"/>
</dbReference>
<reference evidence="5" key="1">
    <citation type="journal article" date="2019" name="bioRxiv">
        <title>The Genome of the Zebra Mussel, Dreissena polymorpha: A Resource for Invasive Species Research.</title>
        <authorList>
            <person name="McCartney M.A."/>
            <person name="Auch B."/>
            <person name="Kono T."/>
            <person name="Mallez S."/>
            <person name="Zhang Y."/>
            <person name="Obille A."/>
            <person name="Becker A."/>
            <person name="Abrahante J.E."/>
            <person name="Garbe J."/>
            <person name="Badalamenti J.P."/>
            <person name="Herman A."/>
            <person name="Mangelson H."/>
            <person name="Liachko I."/>
            <person name="Sullivan S."/>
            <person name="Sone E.D."/>
            <person name="Koren S."/>
            <person name="Silverstein K.A.T."/>
            <person name="Beckman K.B."/>
            <person name="Gohl D.M."/>
        </authorList>
    </citation>
    <scope>NUCLEOTIDE SEQUENCE</scope>
    <source>
        <strain evidence="5">Duluth1</strain>
        <tissue evidence="5">Whole animal</tissue>
    </source>
</reference>
<dbReference type="PRINTS" id="PR00401">
    <property type="entry name" value="SH2DOMAIN"/>
</dbReference>
<dbReference type="GO" id="GO:0007169">
    <property type="term" value="P:cell surface receptor protein tyrosine kinase signaling pathway"/>
    <property type="evidence" value="ECO:0007669"/>
    <property type="project" value="TreeGrafter"/>
</dbReference>
<dbReference type="Gene3D" id="3.30.505.10">
    <property type="entry name" value="SH2 domain"/>
    <property type="match status" value="1"/>
</dbReference>
<dbReference type="Pfam" id="PF00017">
    <property type="entry name" value="SH2"/>
    <property type="match status" value="1"/>
</dbReference>
<sequence>MHKFFRKNVPKFNKTLTITRLEEPPVDQDQESSICDDLDDSFSNSDDDEQNYEEPEKDSPPPPVMRGAPPPIPAPEEQETYDELEIMNDHGPPPPPPQPQQELIQDETYDEFDVENELQQDELYDFETETTQRMPSPPLIQDETYEFVPGESAEPDEPAPTPPPLPPSLPSRPALSNYHSHSQERESAPEPAPAKPKTKVPEGVQIGISANDILSGINRLKSAQSNPKPPPKQAESEPATESSVKDRINIFKTAEKAGKPVLPVKPQNVFSRPVETNKASPPPVKKASPPPVKKAPPPAVKKEIPPFVKEPTIPHDDDGDIYDDASSTVTPKDPLHDKEWFHGEISRQDSEKKLKEIGQDGTFLVRKSTQAGGNQSIQSGGSQPYTLVVLFQNHVYNLKVRLRDDGQVALGEFKDDELTFKDVPLLIDHHKRNEVILVNVKEKKQHQTLLKKFPVAIVGVDK</sequence>
<gene>
    <name evidence="5" type="ORF">DPMN_168722</name>
</gene>
<dbReference type="InterPro" id="IPR051751">
    <property type="entry name" value="Immunoreceptor_sig_adapters"/>
</dbReference>
<reference evidence="5" key="2">
    <citation type="submission" date="2020-11" db="EMBL/GenBank/DDBJ databases">
        <authorList>
            <person name="McCartney M.A."/>
            <person name="Auch B."/>
            <person name="Kono T."/>
            <person name="Mallez S."/>
            <person name="Becker A."/>
            <person name="Gohl D.M."/>
            <person name="Silverstein K.A.T."/>
            <person name="Koren S."/>
            <person name="Bechman K.B."/>
            <person name="Herman A."/>
            <person name="Abrahante J.E."/>
            <person name="Garbe J."/>
        </authorList>
    </citation>
    <scope>NUCLEOTIDE SEQUENCE</scope>
    <source>
        <strain evidence="5">Duluth1</strain>
        <tissue evidence="5">Whole animal</tissue>
    </source>
</reference>